<dbReference type="Proteomes" id="UP000595847">
    <property type="component" value="Chromosome"/>
</dbReference>
<evidence type="ECO:0000313" key="2">
    <source>
        <dbReference type="EMBL" id="QUO42756.1"/>
    </source>
</evidence>
<dbReference type="AlphaFoldDB" id="A0A7T5EN83"/>
<keyword evidence="4" id="KW-1185">Reference proteome</keyword>
<evidence type="ECO:0000313" key="4">
    <source>
        <dbReference type="Proteomes" id="UP000677234"/>
    </source>
</evidence>
<dbReference type="EMBL" id="CP066308">
    <property type="protein sequence ID" value="QQE75730.1"/>
    <property type="molecule type" value="Genomic_DNA"/>
</dbReference>
<evidence type="ECO:0000313" key="3">
    <source>
        <dbReference type="Proteomes" id="UP000595847"/>
    </source>
</evidence>
<reference evidence="1 3" key="1">
    <citation type="submission" date="2020-12" db="EMBL/GenBank/DDBJ databases">
        <title>strain FJAT-54423T represents a novel species of the genus Brevibacillus.</title>
        <authorList>
            <person name="Tang R."/>
        </authorList>
    </citation>
    <scope>NUCLEOTIDE SEQUENCE [LARGE SCALE GENOMIC DNA]</scope>
    <source>
        <strain evidence="1 3">FJAT-54423</strain>
    </source>
</reference>
<accession>A0A7T5EN83</accession>
<gene>
    <name evidence="1" type="ORF">JD108_07585</name>
    <name evidence="2" type="ORF">KDJ56_07265</name>
</gene>
<organism evidence="1 3">
    <name type="scientific">Brevibacillus composti</name>
    <dbReference type="NCBI Taxonomy" id="2796470"/>
    <lineage>
        <taxon>Bacteria</taxon>
        <taxon>Bacillati</taxon>
        <taxon>Bacillota</taxon>
        <taxon>Bacilli</taxon>
        <taxon>Bacillales</taxon>
        <taxon>Paenibacillaceae</taxon>
        <taxon>Brevibacillus</taxon>
    </lineage>
</organism>
<sequence length="187" mass="21362">MTDLRTFSLLDILPESLKSDPDIAAMAAALSPELQEIAAAVDEIMLWANLDKLPEPLIDLLAWQKNVDFYDASFPLEKKRELVRQSDEFKRRKGTPWAVDQVVSAAFDESQVTEWFEYGGQPYRFRITTTDRVTSDKKLIDLIRAVNAVKNKRSRLETITVRRDNRMELYVGSVVTSLKILTIKPAT</sequence>
<dbReference type="KEGG" id="bcop:JD108_07585"/>
<dbReference type="Proteomes" id="UP000677234">
    <property type="component" value="Chromosome"/>
</dbReference>
<proteinExistence type="predicted"/>
<dbReference type="Pfam" id="PF09684">
    <property type="entry name" value="Tail_P2_I"/>
    <property type="match status" value="1"/>
</dbReference>
<dbReference type="InterPro" id="IPR006521">
    <property type="entry name" value="Tail_protein_I"/>
</dbReference>
<dbReference type="NCBIfam" id="TIGR01634">
    <property type="entry name" value="tail_P2_I"/>
    <property type="match status" value="1"/>
</dbReference>
<evidence type="ECO:0000313" key="1">
    <source>
        <dbReference type="EMBL" id="QQE75730.1"/>
    </source>
</evidence>
<protein>
    <submittedName>
        <fullName evidence="1">Phage tail protein I</fullName>
    </submittedName>
</protein>
<name>A0A7T5EN83_9BACL</name>
<reference evidence="2" key="2">
    <citation type="submission" date="2021-04" db="EMBL/GenBank/DDBJ databases">
        <title>Brevibacillus composti FJAT-54423, complete genome.</title>
        <authorList>
            <person name="Tang R."/>
        </authorList>
    </citation>
    <scope>NUCLEOTIDE SEQUENCE</scope>
    <source>
        <strain evidence="2">FJAT-54424</strain>
    </source>
</reference>
<dbReference type="EMBL" id="CP073708">
    <property type="protein sequence ID" value="QUO42756.1"/>
    <property type="molecule type" value="Genomic_DNA"/>
</dbReference>
<dbReference type="RefSeq" id="WP_198829244.1">
    <property type="nucleotide sequence ID" value="NZ_CP066308.1"/>
</dbReference>